<feature type="region of interest" description="Disordered" evidence="1">
    <location>
        <begin position="447"/>
        <end position="466"/>
    </location>
</feature>
<evidence type="ECO:0000256" key="2">
    <source>
        <dbReference type="SAM" id="Phobius"/>
    </source>
</evidence>
<keyword evidence="2" id="KW-1133">Transmembrane helix</keyword>
<proteinExistence type="predicted"/>
<feature type="region of interest" description="Disordered" evidence="1">
    <location>
        <begin position="34"/>
        <end position="61"/>
    </location>
</feature>
<reference evidence="3" key="1">
    <citation type="submission" date="2023-03" db="EMBL/GenBank/DDBJ databases">
        <title>Massive genome expansion in bonnet fungi (Mycena s.s.) driven by repeated elements and novel gene families across ecological guilds.</title>
        <authorList>
            <consortium name="Lawrence Berkeley National Laboratory"/>
            <person name="Harder C.B."/>
            <person name="Miyauchi S."/>
            <person name="Viragh M."/>
            <person name="Kuo A."/>
            <person name="Thoen E."/>
            <person name="Andreopoulos B."/>
            <person name="Lu D."/>
            <person name="Skrede I."/>
            <person name="Drula E."/>
            <person name="Henrissat B."/>
            <person name="Morin E."/>
            <person name="Kohler A."/>
            <person name="Barry K."/>
            <person name="LaButti K."/>
            <person name="Morin E."/>
            <person name="Salamov A."/>
            <person name="Lipzen A."/>
            <person name="Mereny Z."/>
            <person name="Hegedus B."/>
            <person name="Baldrian P."/>
            <person name="Stursova M."/>
            <person name="Weitz H."/>
            <person name="Taylor A."/>
            <person name="Grigoriev I.V."/>
            <person name="Nagy L.G."/>
            <person name="Martin F."/>
            <person name="Kauserud H."/>
        </authorList>
    </citation>
    <scope>NUCLEOTIDE SEQUENCE</scope>
    <source>
        <strain evidence="3">9144</strain>
    </source>
</reference>
<comment type="caution">
    <text evidence="3">The sequence shown here is derived from an EMBL/GenBank/DDBJ whole genome shotgun (WGS) entry which is preliminary data.</text>
</comment>
<accession>A0AAD6XX28</accession>
<protein>
    <submittedName>
        <fullName evidence="3">Uncharacterized protein</fullName>
    </submittedName>
</protein>
<dbReference type="Proteomes" id="UP001219525">
    <property type="component" value="Unassembled WGS sequence"/>
</dbReference>
<organism evidence="3 4">
    <name type="scientific">Mycena pura</name>
    <dbReference type="NCBI Taxonomy" id="153505"/>
    <lineage>
        <taxon>Eukaryota</taxon>
        <taxon>Fungi</taxon>
        <taxon>Dikarya</taxon>
        <taxon>Basidiomycota</taxon>
        <taxon>Agaricomycotina</taxon>
        <taxon>Agaricomycetes</taxon>
        <taxon>Agaricomycetidae</taxon>
        <taxon>Agaricales</taxon>
        <taxon>Marasmiineae</taxon>
        <taxon>Mycenaceae</taxon>
        <taxon>Mycena</taxon>
    </lineage>
</organism>
<gene>
    <name evidence="3" type="ORF">GGX14DRAFT_407539</name>
</gene>
<feature type="compositionally biased region" description="Polar residues" evidence="1">
    <location>
        <begin position="257"/>
        <end position="267"/>
    </location>
</feature>
<feature type="region of interest" description="Disordered" evidence="1">
    <location>
        <begin position="246"/>
        <end position="267"/>
    </location>
</feature>
<keyword evidence="4" id="KW-1185">Reference proteome</keyword>
<feature type="region of interest" description="Disordered" evidence="1">
    <location>
        <begin position="198"/>
        <end position="226"/>
    </location>
</feature>
<feature type="compositionally biased region" description="Low complexity" evidence="1">
    <location>
        <begin position="206"/>
        <end position="226"/>
    </location>
</feature>
<sequence>MGPREDFLNTTPVWLFVPPLIVPRFRARRHDLGQSTIFPSPHKTDSTASAAAGSQQSLSGRRSVRIIEPARFGMARRRIAARQANCDLAPQLENDAGLIPCDLVADEVCHGASSLYDRHHRYSYASVRLKGLRRSSTCTLTLLGGGTTIAMRSDVRVLVSPGDDALPSWVFSMLSATPEPTTFDLAAASAFVLGPSSIQPQSTAKTSSTETPIPTTSTTTGAGSNTSALASLPSAVPFSSQGIAPVSRGPTVPSPPTAASVSGGSNVLPTPTGPQQVQLPAHRNSFPAGAVAGIVIGICSMIALAVFYHCWRRRRRQAVYDVFPPPIISPSNVGACDADTQISEAQRTNYAAHLPSATTASDAPSGTVPEAPLIPNRRHLQTESHYDAAQEKMDRDAELVSNTHPAGISARVLSTLSASSAGAAGPDPDLVVQLRAMTARIRELEAQVESPQWPATPPPGYSGDGRSSVRLSSIFLPPPYGICCWRSPDRTWKVGARTKASRLLKSQQEFTSLDGRTRNPSLIPAWEYTKKLSKPSIKPTMIKPDHWQAHVTRRASWTSRLGIPTRKKSWACPPIEIRSRAELTDAVLQLAAVELKETWKVVTVVENENLETNSKLEQLRLSSWRIIHALIPRALAFKPLYRCWGIAEYSSRLKDSSSPDVMSIETSMGQRNVSLDSCRNEPFQESEEVSNPKRNYPNFRGGRWFMK</sequence>
<evidence type="ECO:0000313" key="4">
    <source>
        <dbReference type="Proteomes" id="UP001219525"/>
    </source>
</evidence>
<evidence type="ECO:0000256" key="1">
    <source>
        <dbReference type="SAM" id="MobiDB-lite"/>
    </source>
</evidence>
<evidence type="ECO:0000313" key="3">
    <source>
        <dbReference type="EMBL" id="KAJ7191008.1"/>
    </source>
</evidence>
<dbReference type="AlphaFoldDB" id="A0AAD6XX28"/>
<keyword evidence="2" id="KW-0472">Membrane</keyword>
<feature type="compositionally biased region" description="Low complexity" evidence="1">
    <location>
        <begin position="48"/>
        <end position="60"/>
    </location>
</feature>
<keyword evidence="2" id="KW-0812">Transmembrane</keyword>
<name>A0AAD6XX28_9AGAR</name>
<feature type="transmembrane region" description="Helical" evidence="2">
    <location>
        <begin position="286"/>
        <end position="308"/>
    </location>
</feature>
<dbReference type="EMBL" id="JARJCW010000139">
    <property type="protein sequence ID" value="KAJ7191008.1"/>
    <property type="molecule type" value="Genomic_DNA"/>
</dbReference>